<feature type="domain" description="Inosine/uridine-preferring nucleoside hydrolase" evidence="3">
    <location>
        <begin position="30"/>
        <end position="327"/>
    </location>
</feature>
<dbReference type="Gene3D" id="3.90.245.10">
    <property type="entry name" value="Ribonucleoside hydrolase-like"/>
    <property type="match status" value="1"/>
</dbReference>
<dbReference type="PANTHER" id="PTHR46190">
    <property type="entry name" value="SI:CH211-201H21.5-RELATED"/>
    <property type="match status" value="1"/>
</dbReference>
<dbReference type="GO" id="GO:0016799">
    <property type="term" value="F:hydrolase activity, hydrolyzing N-glycosyl compounds"/>
    <property type="evidence" value="ECO:0007669"/>
    <property type="project" value="InterPro"/>
</dbReference>
<feature type="chain" id="PRO_5035901381" evidence="2">
    <location>
        <begin position="19"/>
        <end position="339"/>
    </location>
</feature>
<dbReference type="AlphaFoldDB" id="A0A8S4E6B5"/>
<accession>A0A8S4E6B5</accession>
<sequence length="339" mass="37515">MEVSVLVLLVLVVPFAFGFQCTQKHTNSYLVIDNDAGSDDAMAIFLSLLFHEHYDGPELVGLTTARGEHRRAQGLPQQPNCFENCKQTAYQLDIFQVPIYRGTDKSIVFSSDLTYYHGTDGLGDNNLTYEGLAPARNVTAANALIEASKLYEGKLIVVTLGPVTNVGLAVALDPDFLGRLKHLYVAAGHIHNEVHVEAEFNARTDAEAYHIIAENATPEKVTIIPFSQVKDHLDLSKEWRNNVLGAIDTDIMNAQNLFERVSQNRSDSWRSLDPAAAAVALCPDLVRTKKYYTTGIELCGDRRGITTNMESDKPNVGVVYDFQAADYQQFLLDVFAARS</sequence>
<dbReference type="InterPro" id="IPR001910">
    <property type="entry name" value="Inosine/uridine_hydrolase_dom"/>
</dbReference>
<protein>
    <submittedName>
        <fullName evidence="4">(diamondback moth) hypothetical protein</fullName>
    </submittedName>
</protein>
<keyword evidence="5" id="KW-1185">Reference proteome</keyword>
<dbReference type="InterPro" id="IPR036452">
    <property type="entry name" value="Ribo_hydro-like"/>
</dbReference>
<name>A0A8S4E6B5_PLUXY</name>
<dbReference type="Proteomes" id="UP000653454">
    <property type="component" value="Unassembled WGS sequence"/>
</dbReference>
<gene>
    <name evidence="4" type="ORF">PLXY2_LOCUS4408</name>
</gene>
<evidence type="ECO:0000313" key="5">
    <source>
        <dbReference type="Proteomes" id="UP000653454"/>
    </source>
</evidence>
<dbReference type="PANTHER" id="PTHR46190:SF1">
    <property type="entry name" value="SI:CH211-201H21.5"/>
    <property type="match status" value="1"/>
</dbReference>
<evidence type="ECO:0000313" key="4">
    <source>
        <dbReference type="EMBL" id="CAG9110981.1"/>
    </source>
</evidence>
<proteinExistence type="inferred from homology"/>
<feature type="signal peptide" evidence="2">
    <location>
        <begin position="1"/>
        <end position="18"/>
    </location>
</feature>
<evidence type="ECO:0000256" key="2">
    <source>
        <dbReference type="SAM" id="SignalP"/>
    </source>
</evidence>
<comment type="caution">
    <text evidence="4">The sequence shown here is derived from an EMBL/GenBank/DDBJ whole genome shotgun (WGS) entry which is preliminary data.</text>
</comment>
<keyword evidence="2" id="KW-0732">Signal</keyword>
<evidence type="ECO:0000259" key="3">
    <source>
        <dbReference type="Pfam" id="PF01156"/>
    </source>
</evidence>
<dbReference type="EMBL" id="CAJHNJ030000012">
    <property type="protein sequence ID" value="CAG9110981.1"/>
    <property type="molecule type" value="Genomic_DNA"/>
</dbReference>
<evidence type="ECO:0000256" key="1">
    <source>
        <dbReference type="ARBA" id="ARBA00009176"/>
    </source>
</evidence>
<dbReference type="InterPro" id="IPR052775">
    <property type="entry name" value="IUN_hydrolase"/>
</dbReference>
<organism evidence="4 5">
    <name type="scientific">Plutella xylostella</name>
    <name type="common">Diamondback moth</name>
    <name type="synonym">Plutella maculipennis</name>
    <dbReference type="NCBI Taxonomy" id="51655"/>
    <lineage>
        <taxon>Eukaryota</taxon>
        <taxon>Metazoa</taxon>
        <taxon>Ecdysozoa</taxon>
        <taxon>Arthropoda</taxon>
        <taxon>Hexapoda</taxon>
        <taxon>Insecta</taxon>
        <taxon>Pterygota</taxon>
        <taxon>Neoptera</taxon>
        <taxon>Endopterygota</taxon>
        <taxon>Lepidoptera</taxon>
        <taxon>Glossata</taxon>
        <taxon>Ditrysia</taxon>
        <taxon>Yponomeutoidea</taxon>
        <taxon>Plutellidae</taxon>
        <taxon>Plutella</taxon>
    </lineage>
</organism>
<reference evidence="4" key="1">
    <citation type="submission" date="2020-11" db="EMBL/GenBank/DDBJ databases">
        <authorList>
            <person name="Whiteford S."/>
        </authorList>
    </citation>
    <scope>NUCLEOTIDE SEQUENCE</scope>
</reference>
<comment type="similarity">
    <text evidence="1">Belongs to the IUNH family.</text>
</comment>
<dbReference type="SUPFAM" id="SSF53590">
    <property type="entry name" value="Nucleoside hydrolase"/>
    <property type="match status" value="1"/>
</dbReference>
<dbReference type="Pfam" id="PF01156">
    <property type="entry name" value="IU_nuc_hydro"/>
    <property type="match status" value="1"/>
</dbReference>